<dbReference type="EMBL" id="JACCCW010000002">
    <property type="protein sequence ID" value="NYF79585.1"/>
    <property type="molecule type" value="Genomic_DNA"/>
</dbReference>
<evidence type="ECO:0000256" key="1">
    <source>
        <dbReference type="SAM" id="Phobius"/>
    </source>
</evidence>
<keyword evidence="1" id="KW-0472">Membrane</keyword>
<gene>
    <name evidence="2" type="ORF">HDF17_001905</name>
</gene>
<reference evidence="2 3" key="1">
    <citation type="submission" date="2020-07" db="EMBL/GenBank/DDBJ databases">
        <title>Genomic Encyclopedia of Type Strains, Phase IV (KMG-V): Genome sequencing to study the core and pangenomes of soil and plant-associated prokaryotes.</title>
        <authorList>
            <person name="Whitman W."/>
        </authorList>
    </citation>
    <scope>NUCLEOTIDE SEQUENCE [LARGE SCALE GENOMIC DNA]</scope>
    <source>
        <strain evidence="2 3">X4EP2</strain>
    </source>
</reference>
<evidence type="ECO:0000313" key="2">
    <source>
        <dbReference type="EMBL" id="NYF79585.1"/>
    </source>
</evidence>
<protein>
    <submittedName>
        <fullName evidence="2">Uncharacterized protein</fullName>
    </submittedName>
</protein>
<proteinExistence type="predicted"/>
<evidence type="ECO:0000313" key="3">
    <source>
        <dbReference type="Proteomes" id="UP000589520"/>
    </source>
</evidence>
<name>A0A7Y9TH80_9BACT</name>
<sequence>MGEQSLKDGCREVHEQEIGAKVFGRSSTYDRSQDNIVRVTATELRKRIELYFASEGANETFILEIPRGGYMPVFHQRGPGVPPAENLPSRSVLPDDVVAPPVPQRRNYRAHLLWGTACLAFAVAWFLQMEQGREMRKLLYVWEGKPAIAALWKDFVKPSQQTDIVLPDASLSIREELTGHPVSLSEYINHQYMSETASLPVSKDRHEDLNNIYGHNLVAFGDFRAAQQFLALSPVGSSLHLTLSRFFQAESLKHDNLILIGGKKANPWIYMFDDQVNFSLDFDDVRGLGYIVNRHPHPGEATSYIPSLYPSGFAGYSVVAYLPNPSHNGNVIIVTGTDSDATSAAAEFLTSEDQLGKFRKTLNTEHFPYFEVLLKTSRLSGTSLSSEILAYRTYPSLK</sequence>
<comment type="caution">
    <text evidence="2">The sequence shown here is derived from an EMBL/GenBank/DDBJ whole genome shotgun (WGS) entry which is preliminary data.</text>
</comment>
<keyword evidence="1" id="KW-1133">Transmembrane helix</keyword>
<organism evidence="2 3">
    <name type="scientific">Granulicella arctica</name>
    <dbReference type="NCBI Taxonomy" id="940613"/>
    <lineage>
        <taxon>Bacteria</taxon>
        <taxon>Pseudomonadati</taxon>
        <taxon>Acidobacteriota</taxon>
        <taxon>Terriglobia</taxon>
        <taxon>Terriglobales</taxon>
        <taxon>Acidobacteriaceae</taxon>
        <taxon>Granulicella</taxon>
    </lineage>
</organism>
<feature type="transmembrane region" description="Helical" evidence="1">
    <location>
        <begin position="108"/>
        <end position="127"/>
    </location>
</feature>
<dbReference type="RefSeq" id="WP_348640837.1">
    <property type="nucleotide sequence ID" value="NZ_JACCCW010000002.1"/>
</dbReference>
<dbReference type="AlphaFoldDB" id="A0A7Y9TH80"/>
<dbReference type="Proteomes" id="UP000589520">
    <property type="component" value="Unassembled WGS sequence"/>
</dbReference>
<accession>A0A7Y9TH80</accession>
<keyword evidence="3" id="KW-1185">Reference proteome</keyword>
<keyword evidence="1" id="KW-0812">Transmembrane</keyword>